<dbReference type="GO" id="GO:0003690">
    <property type="term" value="F:double-stranded DNA binding"/>
    <property type="evidence" value="ECO:0007669"/>
    <property type="project" value="InterPro"/>
</dbReference>
<dbReference type="Proteomes" id="UP000001593">
    <property type="component" value="Unassembled WGS sequence"/>
</dbReference>
<organism evidence="1 2">
    <name type="scientific">Nematostella vectensis</name>
    <name type="common">Starlet sea anemone</name>
    <dbReference type="NCBI Taxonomy" id="45351"/>
    <lineage>
        <taxon>Eukaryota</taxon>
        <taxon>Metazoa</taxon>
        <taxon>Cnidaria</taxon>
        <taxon>Anthozoa</taxon>
        <taxon>Hexacorallia</taxon>
        <taxon>Actiniaria</taxon>
        <taxon>Edwardsiidae</taxon>
        <taxon>Nematostella</taxon>
    </lineage>
</organism>
<dbReference type="PANTHER" id="PTHR32344:SF1">
    <property type="entry name" value="U1-TYPE DOMAIN-CONTAINING PROTEIN"/>
    <property type="match status" value="1"/>
</dbReference>
<dbReference type="FunCoup" id="A7RF35">
    <property type="interactions" value="480"/>
</dbReference>
<dbReference type="GO" id="GO:0006357">
    <property type="term" value="P:regulation of transcription by RNA polymerase II"/>
    <property type="evidence" value="ECO:0007669"/>
    <property type="project" value="InterPro"/>
</dbReference>
<dbReference type="GO" id="GO:0010468">
    <property type="term" value="P:regulation of gene expression"/>
    <property type="evidence" value="ECO:0000318"/>
    <property type="project" value="GO_Central"/>
</dbReference>
<dbReference type="InterPro" id="IPR033375">
    <property type="entry name" value="Cggbp1"/>
</dbReference>
<dbReference type="InParanoid" id="A7RF35"/>
<dbReference type="HOGENOM" id="CLU_132996_0_0_1"/>
<dbReference type="PANTHER" id="PTHR32344">
    <property type="entry name" value="U1-TYPE DOMAIN-CONTAINING PROTEIN"/>
    <property type="match status" value="1"/>
</dbReference>
<reference evidence="1 2" key="1">
    <citation type="journal article" date="2007" name="Science">
        <title>Sea anemone genome reveals ancestral eumetazoan gene repertoire and genomic organization.</title>
        <authorList>
            <person name="Putnam N.H."/>
            <person name="Srivastava M."/>
            <person name="Hellsten U."/>
            <person name="Dirks B."/>
            <person name="Chapman J."/>
            <person name="Salamov A."/>
            <person name="Terry A."/>
            <person name="Shapiro H."/>
            <person name="Lindquist E."/>
            <person name="Kapitonov V.V."/>
            <person name="Jurka J."/>
            <person name="Genikhovich G."/>
            <person name="Grigoriev I.V."/>
            <person name="Lucas S.M."/>
            <person name="Steele R.E."/>
            <person name="Finnerty J.R."/>
            <person name="Technau U."/>
            <person name="Martindale M.Q."/>
            <person name="Rokhsar D.S."/>
        </authorList>
    </citation>
    <scope>NUCLEOTIDE SEQUENCE [LARGE SCALE GENOMIC DNA]</scope>
    <source>
        <strain evidence="2">CH2 X CH6</strain>
    </source>
</reference>
<dbReference type="PhylomeDB" id="A7RF35"/>
<feature type="non-terminal residue" evidence="1">
    <location>
        <position position="132"/>
    </location>
</feature>
<evidence type="ECO:0000313" key="2">
    <source>
        <dbReference type="Proteomes" id="UP000001593"/>
    </source>
</evidence>
<dbReference type="EMBL" id="DS469507">
    <property type="protein sequence ID" value="EDO50025.1"/>
    <property type="molecule type" value="Genomic_DNA"/>
</dbReference>
<name>A7RF35_NEMVE</name>
<dbReference type="OMA" id="KSRIHAN"/>
<sequence>MLQIEQKSIQVEHVDNKLLFCSTFNIIVDHLRKSKVDKHLQSNSHFEKKSRADEFKQQTVNTAFQCKTEPQLEKAKVCQEWLRACTAANIPLHKSDNALLRTFLNTRVVNGGAIPKASQLRDYYLFDVYEVE</sequence>
<dbReference type="AlphaFoldDB" id="A7RF35"/>
<keyword evidence="2" id="KW-1185">Reference proteome</keyword>
<evidence type="ECO:0000313" key="1">
    <source>
        <dbReference type="EMBL" id="EDO50025.1"/>
    </source>
</evidence>
<gene>
    <name evidence="1" type="ORF">NEMVEDRAFT_v1g78999</name>
</gene>
<protein>
    <submittedName>
        <fullName evidence="1">Uncharacterized protein</fullName>
    </submittedName>
</protein>
<accession>A7RF35</accession>
<dbReference type="GO" id="GO:0005634">
    <property type="term" value="C:nucleus"/>
    <property type="evidence" value="ECO:0000318"/>
    <property type="project" value="GO_Central"/>
</dbReference>
<dbReference type="eggNOG" id="ENOG502RXX8">
    <property type="taxonomic scope" value="Eukaryota"/>
</dbReference>
<proteinExistence type="predicted"/>